<evidence type="ECO:0000313" key="18">
    <source>
        <dbReference type="EMBL" id="TXB67284.1"/>
    </source>
</evidence>
<dbReference type="PROSITE" id="PS00844">
    <property type="entry name" value="DALA_DALA_LIGASE_2"/>
    <property type="match status" value="1"/>
</dbReference>
<evidence type="ECO:0000256" key="14">
    <source>
        <dbReference type="PIRSR" id="PIRSR039102-1"/>
    </source>
</evidence>
<dbReference type="InterPro" id="IPR013815">
    <property type="entry name" value="ATP_grasp_subdomain_1"/>
</dbReference>
<evidence type="ECO:0000256" key="10">
    <source>
        <dbReference type="ARBA" id="ARBA00022984"/>
    </source>
</evidence>
<protein>
    <recommendedName>
        <fullName evidence="4 13">D-alanine--D-alanine ligase</fullName>
        <ecNumber evidence="4 13">6.3.2.4</ecNumber>
    </recommendedName>
    <alternativeName>
        <fullName evidence="13">D-Ala-D-Ala ligase</fullName>
    </alternativeName>
    <alternativeName>
        <fullName evidence="13">D-alanylalanine synthetase</fullName>
    </alternativeName>
</protein>
<feature type="binding site" evidence="15">
    <location>
        <position position="282"/>
    </location>
    <ligand>
        <name>Mg(2+)</name>
        <dbReference type="ChEBI" id="CHEBI:18420"/>
        <label>1</label>
    </ligand>
</feature>
<dbReference type="Proteomes" id="UP000321721">
    <property type="component" value="Unassembled WGS sequence"/>
</dbReference>
<feature type="active site" evidence="14">
    <location>
        <position position="15"/>
    </location>
</feature>
<organism evidence="18 19">
    <name type="scientific">Vicingus serpentipes</name>
    <dbReference type="NCBI Taxonomy" id="1926625"/>
    <lineage>
        <taxon>Bacteria</taxon>
        <taxon>Pseudomonadati</taxon>
        <taxon>Bacteroidota</taxon>
        <taxon>Flavobacteriia</taxon>
        <taxon>Flavobacteriales</taxon>
        <taxon>Vicingaceae</taxon>
        <taxon>Vicingus</taxon>
    </lineage>
</organism>
<dbReference type="NCBIfam" id="TIGR01205">
    <property type="entry name" value="D_ala_D_alaTIGR"/>
    <property type="match status" value="1"/>
</dbReference>
<dbReference type="Pfam" id="PF07478">
    <property type="entry name" value="Dala_Dala_lig_C"/>
    <property type="match status" value="1"/>
</dbReference>
<comment type="similarity">
    <text evidence="3 13">Belongs to the D-alanine--D-alanine ligase family.</text>
</comment>
<dbReference type="AlphaFoldDB" id="A0A5C6RYX1"/>
<evidence type="ECO:0000256" key="3">
    <source>
        <dbReference type="ARBA" id="ARBA00010871"/>
    </source>
</evidence>
<dbReference type="NCBIfam" id="NF002527">
    <property type="entry name" value="PRK01966.1-3"/>
    <property type="match status" value="1"/>
</dbReference>
<sequence>MIKNIAVIEGGYSHEKVISLKSAETVFNNIDTSKYRPIKVRIDEEGWLAFYEGEKIAIDRTDFSFKGVKFDFAFIVIHGTPGEDGKLQAYFDMLNIPYSTSNHLTSTLTFNKFVCNQYLKNFGIKVAEAVLIKKNEKVDAEAIVLKVGLPCFVKPADGGSSFGVTKVKKVIELTDAVMNAMQHGSQVVVESFMQGREVTNGIYKNINGIKVLPITEIVTNNEFFDFEAKYKGESQEITPANLSKEVTQKVKETTYKIYSVLGLSGICRADYIIQNNEPFLIEINTVPGQSTASIIPQMAAYEGISLKELYNEVIELALSNQ</sequence>
<feature type="active site" evidence="14">
    <location>
        <position position="160"/>
    </location>
</feature>
<dbReference type="OrthoDB" id="9813261at2"/>
<evidence type="ECO:0000256" key="12">
    <source>
        <dbReference type="ARBA" id="ARBA00047614"/>
    </source>
</evidence>
<dbReference type="PIRSF" id="PIRSF039102">
    <property type="entry name" value="Ddl/VanB"/>
    <property type="match status" value="1"/>
</dbReference>
<comment type="cofactor">
    <cofactor evidence="1">
        <name>Mn(2+)</name>
        <dbReference type="ChEBI" id="CHEBI:29035"/>
    </cofactor>
</comment>
<keyword evidence="5 13" id="KW-0963">Cytoplasm</keyword>
<dbReference type="GO" id="GO:0009252">
    <property type="term" value="P:peptidoglycan biosynthetic process"/>
    <property type="evidence" value="ECO:0007669"/>
    <property type="project" value="UniProtKB-UniRule"/>
</dbReference>
<dbReference type="Pfam" id="PF01820">
    <property type="entry name" value="Dala_Dala_lig_N"/>
    <property type="match status" value="1"/>
</dbReference>
<dbReference type="GO" id="GO:0071555">
    <property type="term" value="P:cell wall organization"/>
    <property type="evidence" value="ECO:0007669"/>
    <property type="project" value="UniProtKB-KW"/>
</dbReference>
<evidence type="ECO:0000256" key="5">
    <source>
        <dbReference type="ARBA" id="ARBA00022490"/>
    </source>
</evidence>
<keyword evidence="6 13" id="KW-0436">Ligase</keyword>
<evidence type="ECO:0000256" key="9">
    <source>
        <dbReference type="ARBA" id="ARBA00022960"/>
    </source>
</evidence>
<dbReference type="GO" id="GO:0046872">
    <property type="term" value="F:metal ion binding"/>
    <property type="evidence" value="ECO:0007669"/>
    <property type="project" value="UniProtKB-KW"/>
</dbReference>
<accession>A0A5C6RYX1</accession>
<dbReference type="InterPro" id="IPR005905">
    <property type="entry name" value="D_ala_D_ala"/>
</dbReference>
<feature type="binding site" evidence="15">
    <location>
        <position position="282"/>
    </location>
    <ligand>
        <name>Mg(2+)</name>
        <dbReference type="ChEBI" id="CHEBI:18420"/>
        <label>2</label>
    </ligand>
</feature>
<dbReference type="PROSITE" id="PS00843">
    <property type="entry name" value="DALA_DALA_LIGASE_1"/>
    <property type="match status" value="1"/>
</dbReference>
<dbReference type="EC" id="6.3.2.4" evidence="4 13"/>
<name>A0A5C6RYX1_9FLAO</name>
<proteinExistence type="inferred from homology"/>
<evidence type="ECO:0000256" key="7">
    <source>
        <dbReference type="ARBA" id="ARBA00022741"/>
    </source>
</evidence>
<dbReference type="Gene3D" id="3.40.50.20">
    <property type="match status" value="1"/>
</dbReference>
<gene>
    <name evidence="13" type="primary">ddl</name>
    <name evidence="18" type="ORF">FRY74_03605</name>
</gene>
<dbReference type="SUPFAM" id="SSF56059">
    <property type="entry name" value="Glutathione synthetase ATP-binding domain-like"/>
    <property type="match status" value="1"/>
</dbReference>
<dbReference type="NCBIfam" id="NF002378">
    <property type="entry name" value="PRK01372.1"/>
    <property type="match status" value="1"/>
</dbReference>
<dbReference type="InterPro" id="IPR011761">
    <property type="entry name" value="ATP-grasp"/>
</dbReference>
<dbReference type="HAMAP" id="MF_00047">
    <property type="entry name" value="Dala_Dala_lig"/>
    <property type="match status" value="1"/>
</dbReference>
<keyword evidence="15" id="KW-0460">Magnesium</keyword>
<feature type="active site" evidence="14">
    <location>
        <position position="293"/>
    </location>
</feature>
<dbReference type="PROSITE" id="PS50975">
    <property type="entry name" value="ATP_GRASP"/>
    <property type="match status" value="1"/>
</dbReference>
<evidence type="ECO:0000256" key="16">
    <source>
        <dbReference type="PROSITE-ProRule" id="PRU00409"/>
    </source>
</evidence>
<dbReference type="PANTHER" id="PTHR23132:SF23">
    <property type="entry name" value="D-ALANINE--D-ALANINE LIGASE B"/>
    <property type="match status" value="1"/>
</dbReference>
<comment type="catalytic activity">
    <reaction evidence="12 13">
        <text>2 D-alanine + ATP = D-alanyl-D-alanine + ADP + phosphate + H(+)</text>
        <dbReference type="Rhea" id="RHEA:11224"/>
        <dbReference type="ChEBI" id="CHEBI:15378"/>
        <dbReference type="ChEBI" id="CHEBI:30616"/>
        <dbReference type="ChEBI" id="CHEBI:43474"/>
        <dbReference type="ChEBI" id="CHEBI:57416"/>
        <dbReference type="ChEBI" id="CHEBI:57822"/>
        <dbReference type="ChEBI" id="CHEBI:456216"/>
        <dbReference type="EC" id="6.3.2.4"/>
    </reaction>
</comment>
<dbReference type="GO" id="GO:0005524">
    <property type="term" value="F:ATP binding"/>
    <property type="evidence" value="ECO:0007669"/>
    <property type="project" value="UniProtKB-UniRule"/>
</dbReference>
<keyword evidence="9 13" id="KW-0133">Cell shape</keyword>
<evidence type="ECO:0000256" key="1">
    <source>
        <dbReference type="ARBA" id="ARBA00001936"/>
    </source>
</evidence>
<comment type="subcellular location">
    <subcellularLocation>
        <location evidence="2 13">Cytoplasm</location>
    </subcellularLocation>
</comment>
<evidence type="ECO:0000259" key="17">
    <source>
        <dbReference type="PROSITE" id="PS50975"/>
    </source>
</evidence>
<evidence type="ECO:0000256" key="11">
    <source>
        <dbReference type="ARBA" id="ARBA00023316"/>
    </source>
</evidence>
<feature type="binding site" evidence="15">
    <location>
        <position position="284"/>
    </location>
    <ligand>
        <name>Mg(2+)</name>
        <dbReference type="ChEBI" id="CHEBI:18420"/>
        <label>2</label>
    </ligand>
</feature>
<dbReference type="GO" id="GO:0005737">
    <property type="term" value="C:cytoplasm"/>
    <property type="evidence" value="ECO:0007669"/>
    <property type="project" value="UniProtKB-SubCell"/>
</dbReference>
<keyword evidence="7 16" id="KW-0547">Nucleotide-binding</keyword>
<feature type="domain" description="ATP-grasp" evidence="17">
    <location>
        <begin position="116"/>
        <end position="315"/>
    </location>
</feature>
<reference evidence="18 19" key="1">
    <citation type="submission" date="2019-08" db="EMBL/GenBank/DDBJ databases">
        <title>Genome of Vicingus serpentipes NCIMB 15042.</title>
        <authorList>
            <person name="Bowman J.P."/>
        </authorList>
    </citation>
    <scope>NUCLEOTIDE SEQUENCE [LARGE SCALE GENOMIC DNA]</scope>
    <source>
        <strain evidence="18 19">NCIMB 15042</strain>
    </source>
</reference>
<dbReference type="Gene3D" id="3.30.470.20">
    <property type="entry name" value="ATP-grasp fold, B domain"/>
    <property type="match status" value="1"/>
</dbReference>
<comment type="pathway">
    <text evidence="13">Cell wall biogenesis; peptidoglycan biosynthesis.</text>
</comment>
<evidence type="ECO:0000256" key="2">
    <source>
        <dbReference type="ARBA" id="ARBA00004496"/>
    </source>
</evidence>
<dbReference type="RefSeq" id="WP_147098682.1">
    <property type="nucleotide sequence ID" value="NZ_VOOS01000001.1"/>
</dbReference>
<dbReference type="GO" id="GO:0008360">
    <property type="term" value="P:regulation of cell shape"/>
    <property type="evidence" value="ECO:0007669"/>
    <property type="project" value="UniProtKB-KW"/>
</dbReference>
<evidence type="ECO:0000256" key="4">
    <source>
        <dbReference type="ARBA" id="ARBA00012216"/>
    </source>
</evidence>
<keyword evidence="19" id="KW-1185">Reference proteome</keyword>
<evidence type="ECO:0000256" key="8">
    <source>
        <dbReference type="ARBA" id="ARBA00022840"/>
    </source>
</evidence>
<keyword evidence="11 13" id="KW-0961">Cell wall biogenesis/degradation</keyword>
<feature type="binding site" evidence="15">
    <location>
        <position position="270"/>
    </location>
    <ligand>
        <name>Mg(2+)</name>
        <dbReference type="ChEBI" id="CHEBI:18420"/>
        <label>1</label>
    </ligand>
</feature>
<dbReference type="SUPFAM" id="SSF52440">
    <property type="entry name" value="PreATP-grasp domain"/>
    <property type="match status" value="1"/>
</dbReference>
<dbReference type="InterPro" id="IPR011095">
    <property type="entry name" value="Dala_Dala_lig_C"/>
</dbReference>
<dbReference type="InterPro" id="IPR011127">
    <property type="entry name" value="Dala_Dala_lig_N"/>
</dbReference>
<dbReference type="EMBL" id="VOOS01000001">
    <property type="protein sequence ID" value="TXB67284.1"/>
    <property type="molecule type" value="Genomic_DNA"/>
</dbReference>
<dbReference type="InterPro" id="IPR000291">
    <property type="entry name" value="D-Ala_lig_Van_CS"/>
</dbReference>
<evidence type="ECO:0000256" key="15">
    <source>
        <dbReference type="PIRSR" id="PIRSR039102-3"/>
    </source>
</evidence>
<comment type="caution">
    <text evidence="18">The sequence shown here is derived from an EMBL/GenBank/DDBJ whole genome shotgun (WGS) entry which is preliminary data.</text>
</comment>
<keyword evidence="8 16" id="KW-0067">ATP-binding</keyword>
<keyword evidence="10 13" id="KW-0573">Peptidoglycan synthesis</keyword>
<dbReference type="GO" id="GO:0008716">
    <property type="term" value="F:D-alanine-D-alanine ligase activity"/>
    <property type="evidence" value="ECO:0007669"/>
    <property type="project" value="UniProtKB-UniRule"/>
</dbReference>
<dbReference type="Gene3D" id="3.30.1490.20">
    <property type="entry name" value="ATP-grasp fold, A domain"/>
    <property type="match status" value="1"/>
</dbReference>
<comment type="cofactor">
    <cofactor evidence="15">
        <name>Mg(2+)</name>
        <dbReference type="ChEBI" id="CHEBI:18420"/>
    </cofactor>
    <cofactor evidence="15">
        <name>Mn(2+)</name>
        <dbReference type="ChEBI" id="CHEBI:29035"/>
    </cofactor>
    <text evidence="15">Binds 2 magnesium or manganese ions per subunit.</text>
</comment>
<dbReference type="PANTHER" id="PTHR23132">
    <property type="entry name" value="D-ALANINE--D-ALANINE LIGASE"/>
    <property type="match status" value="1"/>
</dbReference>
<keyword evidence="15" id="KW-0479">Metal-binding</keyword>
<evidence type="ECO:0000256" key="6">
    <source>
        <dbReference type="ARBA" id="ARBA00022598"/>
    </source>
</evidence>
<comment type="function">
    <text evidence="13">Cell wall formation.</text>
</comment>
<dbReference type="InterPro" id="IPR016185">
    <property type="entry name" value="PreATP-grasp_dom_sf"/>
</dbReference>
<dbReference type="UniPathway" id="UPA00219"/>
<keyword evidence="15" id="KW-0464">Manganese</keyword>
<evidence type="ECO:0000313" key="19">
    <source>
        <dbReference type="Proteomes" id="UP000321721"/>
    </source>
</evidence>
<evidence type="ECO:0000256" key="13">
    <source>
        <dbReference type="HAMAP-Rule" id="MF_00047"/>
    </source>
</evidence>